<gene>
    <name evidence="2" type="ORF">TCNE_LOCUS1209</name>
</gene>
<evidence type="ECO:0000313" key="4">
    <source>
        <dbReference type="WBParaSite" id="TCNE_0000120801-mRNA-1"/>
    </source>
</evidence>
<reference evidence="2 3" key="2">
    <citation type="submission" date="2018-11" db="EMBL/GenBank/DDBJ databases">
        <authorList>
            <consortium name="Pathogen Informatics"/>
        </authorList>
    </citation>
    <scope>NUCLEOTIDE SEQUENCE [LARGE SCALE GENOMIC DNA]</scope>
</reference>
<protein>
    <submittedName>
        <fullName evidence="4">Secreted protein</fullName>
    </submittedName>
</protein>
<dbReference type="WBParaSite" id="TCNE_0000120801-mRNA-1">
    <property type="protein sequence ID" value="TCNE_0000120801-mRNA-1"/>
    <property type="gene ID" value="TCNE_0000120801"/>
</dbReference>
<dbReference type="SUPFAM" id="SSF50447">
    <property type="entry name" value="Translation proteins"/>
    <property type="match status" value="1"/>
</dbReference>
<sequence>MGALLNLGINWARAILGCLAGSEYGGDVRTAECDYEVESVEMRHEALTEAFPGDNIGFNVRNISVKDICCGSVASDSKDDPVKEAKSLTAHL</sequence>
<proteinExistence type="predicted"/>
<dbReference type="AlphaFoldDB" id="A0A183TY89"/>
<dbReference type="Proteomes" id="UP000050794">
    <property type="component" value="Unassembled WGS sequence"/>
</dbReference>
<dbReference type="PANTHER" id="PTHR44830:SF1">
    <property type="entry name" value="TR-TYPE G DOMAIN-CONTAINING PROTEIN"/>
    <property type="match status" value="1"/>
</dbReference>
<accession>A0A183TY89</accession>
<dbReference type="PANTHER" id="PTHR44830">
    <property type="entry name" value="ELONGATION FACTOR 1 ALPHA"/>
    <property type="match status" value="1"/>
</dbReference>
<dbReference type="EMBL" id="UYWY01000823">
    <property type="protein sequence ID" value="VDM25684.1"/>
    <property type="molecule type" value="Genomic_DNA"/>
</dbReference>
<organism evidence="3 4">
    <name type="scientific">Toxocara canis</name>
    <name type="common">Canine roundworm</name>
    <dbReference type="NCBI Taxonomy" id="6265"/>
    <lineage>
        <taxon>Eukaryota</taxon>
        <taxon>Metazoa</taxon>
        <taxon>Ecdysozoa</taxon>
        <taxon>Nematoda</taxon>
        <taxon>Chromadorea</taxon>
        <taxon>Rhabditida</taxon>
        <taxon>Spirurina</taxon>
        <taxon>Ascaridomorpha</taxon>
        <taxon>Ascaridoidea</taxon>
        <taxon>Toxocaridae</taxon>
        <taxon>Toxocara</taxon>
    </lineage>
</organism>
<feature type="region of interest" description="Disordered" evidence="1">
    <location>
        <begin position="73"/>
        <end position="92"/>
    </location>
</feature>
<reference evidence="4" key="1">
    <citation type="submission" date="2016-06" db="UniProtKB">
        <authorList>
            <consortium name="WormBaseParasite"/>
        </authorList>
    </citation>
    <scope>IDENTIFICATION</scope>
</reference>
<evidence type="ECO:0000313" key="2">
    <source>
        <dbReference type="EMBL" id="VDM25684.1"/>
    </source>
</evidence>
<feature type="compositionally biased region" description="Basic and acidic residues" evidence="1">
    <location>
        <begin position="76"/>
        <end position="86"/>
    </location>
</feature>
<evidence type="ECO:0000256" key="1">
    <source>
        <dbReference type="SAM" id="MobiDB-lite"/>
    </source>
</evidence>
<keyword evidence="3" id="KW-1185">Reference proteome</keyword>
<dbReference type="InterPro" id="IPR009000">
    <property type="entry name" value="Transl_B-barrel_sf"/>
</dbReference>
<evidence type="ECO:0000313" key="3">
    <source>
        <dbReference type="Proteomes" id="UP000050794"/>
    </source>
</evidence>
<name>A0A183TY89_TOXCA</name>
<dbReference type="Gene3D" id="2.40.30.10">
    <property type="entry name" value="Translation factors"/>
    <property type="match status" value="1"/>
</dbReference>